<name>A0ABW3FDK6_9HYPH</name>
<dbReference type="Gene3D" id="1.10.150.80">
    <property type="entry name" value="HRDC domain"/>
    <property type="match status" value="1"/>
</dbReference>
<dbReference type="Gene3D" id="1.10.10.10">
    <property type="entry name" value="Winged helix-like DNA-binding domain superfamily/Winged helix DNA-binding domain"/>
    <property type="match status" value="1"/>
</dbReference>
<evidence type="ECO:0000256" key="10">
    <source>
        <dbReference type="ARBA" id="ARBA00022840"/>
    </source>
</evidence>
<evidence type="ECO:0000259" key="17">
    <source>
        <dbReference type="PROSITE" id="PS50967"/>
    </source>
</evidence>
<keyword evidence="6" id="KW-0227">DNA damage</keyword>
<keyword evidence="13" id="KW-0234">DNA repair</keyword>
<evidence type="ECO:0000256" key="15">
    <source>
        <dbReference type="ARBA" id="ARBA00034617"/>
    </source>
</evidence>
<evidence type="ECO:0000256" key="2">
    <source>
        <dbReference type="ARBA" id="ARBA00001947"/>
    </source>
</evidence>
<comment type="cofactor">
    <cofactor evidence="2">
        <name>Zn(2+)</name>
        <dbReference type="ChEBI" id="CHEBI:29105"/>
    </cofactor>
</comment>
<feature type="domain" description="HRDC" evidence="17">
    <location>
        <begin position="553"/>
        <end position="626"/>
    </location>
</feature>
<keyword evidence="10" id="KW-0067">ATP-binding</keyword>
<dbReference type="InterPro" id="IPR044876">
    <property type="entry name" value="HRDC_dom_sf"/>
</dbReference>
<evidence type="ECO:0000259" key="18">
    <source>
        <dbReference type="PROSITE" id="PS51192"/>
    </source>
</evidence>
<accession>A0ABW3FDK6</accession>
<evidence type="ECO:0000256" key="1">
    <source>
        <dbReference type="ARBA" id="ARBA00001946"/>
    </source>
</evidence>
<evidence type="ECO:0000256" key="11">
    <source>
        <dbReference type="ARBA" id="ARBA00023125"/>
    </source>
</evidence>
<dbReference type="InterPro" id="IPR032284">
    <property type="entry name" value="RecQ_Zn-bd"/>
</dbReference>
<dbReference type="SMART" id="SM00956">
    <property type="entry name" value="RQC"/>
    <property type="match status" value="1"/>
</dbReference>
<keyword evidence="9" id="KW-0862">Zinc</keyword>
<dbReference type="Pfam" id="PF00270">
    <property type="entry name" value="DEAD"/>
    <property type="match status" value="1"/>
</dbReference>
<reference evidence="21" key="1">
    <citation type="journal article" date="2019" name="Int. J. Syst. Evol. Microbiol.">
        <title>The Global Catalogue of Microorganisms (GCM) 10K type strain sequencing project: providing services to taxonomists for standard genome sequencing and annotation.</title>
        <authorList>
            <consortium name="The Broad Institute Genomics Platform"/>
            <consortium name="The Broad Institute Genome Sequencing Center for Infectious Disease"/>
            <person name="Wu L."/>
            <person name="Ma J."/>
        </authorList>
    </citation>
    <scope>NUCLEOTIDE SEQUENCE [LARGE SCALE GENOMIC DNA]</scope>
    <source>
        <strain evidence="21">CCUG 60023</strain>
    </source>
</reference>
<keyword evidence="5" id="KW-0547">Nucleotide-binding</keyword>
<dbReference type="Pfam" id="PF00271">
    <property type="entry name" value="Helicase_C"/>
    <property type="match status" value="1"/>
</dbReference>
<keyword evidence="7" id="KW-0378">Hydrolase</keyword>
<comment type="cofactor">
    <cofactor evidence="1">
        <name>Mg(2+)</name>
        <dbReference type="ChEBI" id="CHEBI:18420"/>
    </cofactor>
</comment>
<evidence type="ECO:0000259" key="19">
    <source>
        <dbReference type="PROSITE" id="PS51194"/>
    </source>
</evidence>
<evidence type="ECO:0000256" key="9">
    <source>
        <dbReference type="ARBA" id="ARBA00022833"/>
    </source>
</evidence>
<evidence type="ECO:0000256" key="4">
    <source>
        <dbReference type="ARBA" id="ARBA00022723"/>
    </source>
</evidence>
<comment type="caution">
    <text evidence="20">The sequence shown here is derived from an EMBL/GenBank/DDBJ whole genome shotgun (WGS) entry which is preliminary data.</text>
</comment>
<dbReference type="NCBIfam" id="TIGR01389">
    <property type="entry name" value="recQ"/>
    <property type="match status" value="1"/>
</dbReference>
<dbReference type="CDD" id="cd18794">
    <property type="entry name" value="SF2_C_RecQ"/>
    <property type="match status" value="1"/>
</dbReference>
<keyword evidence="8 20" id="KW-0347">Helicase</keyword>
<dbReference type="SMART" id="SM00341">
    <property type="entry name" value="HRDC"/>
    <property type="match status" value="1"/>
</dbReference>
<dbReference type="NCBIfam" id="TIGR00614">
    <property type="entry name" value="recQ_fam"/>
    <property type="match status" value="1"/>
</dbReference>
<dbReference type="InterPro" id="IPR006293">
    <property type="entry name" value="DNA_helicase_ATP-dep_RecQ_bac"/>
</dbReference>
<dbReference type="InterPro" id="IPR001650">
    <property type="entry name" value="Helicase_C-like"/>
</dbReference>
<dbReference type="Gene3D" id="3.40.50.300">
    <property type="entry name" value="P-loop containing nucleotide triphosphate hydrolases"/>
    <property type="match status" value="2"/>
</dbReference>
<dbReference type="InterPro" id="IPR027417">
    <property type="entry name" value="P-loop_NTPase"/>
</dbReference>
<organism evidence="20 21">
    <name type="scientific">Pseudahrensia aquimaris</name>
    <dbReference type="NCBI Taxonomy" id="744461"/>
    <lineage>
        <taxon>Bacteria</taxon>
        <taxon>Pseudomonadati</taxon>
        <taxon>Pseudomonadota</taxon>
        <taxon>Alphaproteobacteria</taxon>
        <taxon>Hyphomicrobiales</taxon>
        <taxon>Ahrensiaceae</taxon>
        <taxon>Pseudahrensia</taxon>
    </lineage>
</organism>
<gene>
    <name evidence="20" type="primary">recQ</name>
    <name evidence="20" type="ORF">ACFQ14_03735</name>
</gene>
<dbReference type="PANTHER" id="PTHR13710:SF105">
    <property type="entry name" value="ATP-DEPENDENT DNA HELICASE Q1"/>
    <property type="match status" value="1"/>
</dbReference>
<dbReference type="Pfam" id="PF00570">
    <property type="entry name" value="HRDC"/>
    <property type="match status" value="1"/>
</dbReference>
<dbReference type="InterPro" id="IPR011545">
    <property type="entry name" value="DEAD/DEAH_box_helicase_dom"/>
</dbReference>
<dbReference type="EMBL" id="JBHTJV010000003">
    <property type="protein sequence ID" value="MFD0915513.1"/>
    <property type="molecule type" value="Genomic_DNA"/>
</dbReference>
<dbReference type="SUPFAM" id="SSF52540">
    <property type="entry name" value="P-loop containing nucleoside triphosphate hydrolases"/>
    <property type="match status" value="2"/>
</dbReference>
<dbReference type="CDD" id="cd17920">
    <property type="entry name" value="DEXHc_RecQ"/>
    <property type="match status" value="1"/>
</dbReference>
<evidence type="ECO:0000256" key="16">
    <source>
        <dbReference type="NCBIfam" id="TIGR01389"/>
    </source>
</evidence>
<evidence type="ECO:0000313" key="20">
    <source>
        <dbReference type="EMBL" id="MFD0915513.1"/>
    </source>
</evidence>
<feature type="domain" description="Helicase ATP-binding" evidence="18">
    <location>
        <begin position="50"/>
        <end position="218"/>
    </location>
</feature>
<dbReference type="RefSeq" id="WP_377211374.1">
    <property type="nucleotide sequence ID" value="NZ_JBHTJV010000003.1"/>
</dbReference>
<keyword evidence="12" id="KW-0233">DNA recombination</keyword>
<proteinExistence type="inferred from homology"/>
<dbReference type="InterPro" id="IPR010997">
    <property type="entry name" value="HRDC-like_sf"/>
</dbReference>
<dbReference type="PANTHER" id="PTHR13710">
    <property type="entry name" value="DNA HELICASE RECQ FAMILY MEMBER"/>
    <property type="match status" value="1"/>
</dbReference>
<dbReference type="Proteomes" id="UP001597101">
    <property type="component" value="Unassembled WGS sequence"/>
</dbReference>
<dbReference type="PROSITE" id="PS51194">
    <property type="entry name" value="HELICASE_CTER"/>
    <property type="match status" value="1"/>
</dbReference>
<dbReference type="InterPro" id="IPR018982">
    <property type="entry name" value="RQC_domain"/>
</dbReference>
<keyword evidence="4" id="KW-0479">Metal-binding</keyword>
<evidence type="ECO:0000256" key="7">
    <source>
        <dbReference type="ARBA" id="ARBA00022801"/>
    </source>
</evidence>
<evidence type="ECO:0000256" key="6">
    <source>
        <dbReference type="ARBA" id="ARBA00022763"/>
    </source>
</evidence>
<keyword evidence="11" id="KW-0238">DNA-binding</keyword>
<sequence>MATIRKSSSQTMLDTPATLPAVRAITADKRDVLRDVFGYDNFRPGQEEIIDTLIGGKSVLAVMPTGAGKSLCFQVPALAMDGLSIVISPLVALMQDQVAALKLAGVAAEAIHSAQDREANVSAWQRVASGETRILYMAPERLMTERMLDALSRFEISLFAIDEAHCMSKWGPSFRPEYAQLGVLAQRFPGIPIAAMTATADEATRRDIELQLFDGTHRTFVSGFDRPNITLNVAVKQRWKDQLLDYLDAHRGENGIIYCLSRKKCEEVAEMLSGEGFDAIAYHAGLDKDDRSARQNRFVTESGVVMCATIAFGMGIDKPDVRFVFHTDLPGSIEAYYQEIGRAGRDGDPADAHMLFGPGDIRLRRQFIEQEDSEDDHKRREISRLNSLISYAEAQGCRRQTLLSYFGETTEPCGNCDNCKSPVTLKDGSEEANLVISAILETGEIYGQAHIIDVVRGAETEKVLKAKHDRLHCHGTGSSISRPQWQSIVRQMVAAGLVEIDIAGYSSLRLTDKGNAFTRGDGAFNYREEEPRLRRKTTSDSGPYRPAVALDLSDRDMDLLGALKKKRLELAQERNVPAYVIFPDKTLAEIASRRPTSIEEFAEIKGVGKSKLSAFGALFIDVVKGY</sequence>
<evidence type="ECO:0000256" key="8">
    <source>
        <dbReference type="ARBA" id="ARBA00022806"/>
    </source>
</evidence>
<dbReference type="InterPro" id="IPR002121">
    <property type="entry name" value="HRDC_dom"/>
</dbReference>
<evidence type="ECO:0000256" key="3">
    <source>
        <dbReference type="ARBA" id="ARBA00005446"/>
    </source>
</evidence>
<comment type="similarity">
    <text evidence="3">Belongs to the helicase family. RecQ subfamily.</text>
</comment>
<dbReference type="SMART" id="SM00487">
    <property type="entry name" value="DEXDc"/>
    <property type="match status" value="1"/>
</dbReference>
<dbReference type="InterPro" id="IPR004589">
    <property type="entry name" value="DNA_helicase_ATP-dep_RecQ"/>
</dbReference>
<dbReference type="SUPFAM" id="SSF47819">
    <property type="entry name" value="HRDC-like"/>
    <property type="match status" value="1"/>
</dbReference>
<evidence type="ECO:0000256" key="14">
    <source>
        <dbReference type="ARBA" id="ARBA00023235"/>
    </source>
</evidence>
<keyword evidence="21" id="KW-1185">Reference proteome</keyword>
<dbReference type="SMART" id="SM00490">
    <property type="entry name" value="HELICc"/>
    <property type="match status" value="1"/>
</dbReference>
<evidence type="ECO:0000256" key="13">
    <source>
        <dbReference type="ARBA" id="ARBA00023204"/>
    </source>
</evidence>
<evidence type="ECO:0000313" key="21">
    <source>
        <dbReference type="Proteomes" id="UP001597101"/>
    </source>
</evidence>
<dbReference type="GO" id="GO:0004386">
    <property type="term" value="F:helicase activity"/>
    <property type="evidence" value="ECO:0007669"/>
    <property type="project" value="UniProtKB-KW"/>
</dbReference>
<dbReference type="Pfam" id="PF09382">
    <property type="entry name" value="RQC"/>
    <property type="match status" value="1"/>
</dbReference>
<dbReference type="InterPro" id="IPR014001">
    <property type="entry name" value="Helicase_ATP-bd"/>
</dbReference>
<dbReference type="InterPro" id="IPR036388">
    <property type="entry name" value="WH-like_DNA-bd_sf"/>
</dbReference>
<dbReference type="Pfam" id="PF16124">
    <property type="entry name" value="RecQ_Zn_bind"/>
    <property type="match status" value="1"/>
</dbReference>
<evidence type="ECO:0000256" key="5">
    <source>
        <dbReference type="ARBA" id="ARBA00022741"/>
    </source>
</evidence>
<comment type="catalytic activity">
    <reaction evidence="15">
        <text>Couples ATP hydrolysis with the unwinding of duplex DNA by translocating in the 3'-5' direction.</text>
        <dbReference type="EC" id="5.6.2.4"/>
    </reaction>
</comment>
<dbReference type="EC" id="5.6.2.4" evidence="16"/>
<protein>
    <recommendedName>
        <fullName evidence="16">DNA helicase RecQ</fullName>
        <ecNumber evidence="16">5.6.2.4</ecNumber>
    </recommendedName>
</protein>
<evidence type="ECO:0000256" key="12">
    <source>
        <dbReference type="ARBA" id="ARBA00023172"/>
    </source>
</evidence>
<feature type="domain" description="Helicase C-terminal" evidence="19">
    <location>
        <begin position="239"/>
        <end position="386"/>
    </location>
</feature>
<dbReference type="PROSITE" id="PS50967">
    <property type="entry name" value="HRDC"/>
    <property type="match status" value="1"/>
</dbReference>
<dbReference type="PROSITE" id="PS51192">
    <property type="entry name" value="HELICASE_ATP_BIND_1"/>
    <property type="match status" value="1"/>
</dbReference>
<keyword evidence="14" id="KW-0413">Isomerase</keyword>